<organism evidence="2 3">
    <name type="scientific">Molossus molossus</name>
    <name type="common">Pallas' mastiff bat</name>
    <name type="synonym">Vespertilio molossus</name>
    <dbReference type="NCBI Taxonomy" id="27622"/>
    <lineage>
        <taxon>Eukaryota</taxon>
        <taxon>Metazoa</taxon>
        <taxon>Chordata</taxon>
        <taxon>Craniata</taxon>
        <taxon>Vertebrata</taxon>
        <taxon>Euteleostomi</taxon>
        <taxon>Mammalia</taxon>
        <taxon>Eutheria</taxon>
        <taxon>Laurasiatheria</taxon>
        <taxon>Chiroptera</taxon>
        <taxon>Yangochiroptera</taxon>
        <taxon>Molossidae</taxon>
        <taxon>Molossus</taxon>
    </lineage>
</organism>
<comment type="subcellular location">
    <subcellularLocation>
        <location evidence="1">Virion</location>
    </subcellularLocation>
</comment>
<evidence type="ECO:0000313" key="2">
    <source>
        <dbReference type="EMBL" id="KAF6413488.1"/>
    </source>
</evidence>
<dbReference type="PANTHER" id="PTHR34313">
    <property type="entry name" value="ENDOGENOUS RETROVIRUS GROUP K MEMBER 113 ENV POLYPROTEIN-RELATED"/>
    <property type="match status" value="1"/>
</dbReference>
<comment type="caution">
    <text evidence="2">The sequence shown here is derived from an EMBL/GenBank/DDBJ whole genome shotgun (WGS) entry which is preliminary data.</text>
</comment>
<evidence type="ECO:0000256" key="1">
    <source>
        <dbReference type="ARBA" id="ARBA00004328"/>
    </source>
</evidence>
<dbReference type="PANTHER" id="PTHR34313:SF2">
    <property type="entry name" value="ENDOGENOUS RETROVIRUS GROUP K MEMBER 21 ENV POLYPROTEIN-LIKE"/>
    <property type="match status" value="1"/>
</dbReference>
<keyword evidence="3" id="KW-1185">Reference proteome</keyword>
<dbReference type="InterPro" id="IPR051255">
    <property type="entry name" value="Retroviral_env_glycoprotein"/>
</dbReference>
<reference evidence="2 3" key="1">
    <citation type="journal article" date="2020" name="Nature">
        <title>Six reference-quality genomes reveal evolution of bat adaptations.</title>
        <authorList>
            <person name="Jebb D."/>
            <person name="Huang Z."/>
            <person name="Pippel M."/>
            <person name="Hughes G.M."/>
            <person name="Lavrichenko K."/>
            <person name="Devanna P."/>
            <person name="Winkler S."/>
            <person name="Jermiin L.S."/>
            <person name="Skirmuntt E.C."/>
            <person name="Katzourakis A."/>
            <person name="Burkitt-Gray L."/>
            <person name="Ray D.A."/>
            <person name="Sullivan K.A.M."/>
            <person name="Roscito J.G."/>
            <person name="Kirilenko B.M."/>
            <person name="Davalos L.M."/>
            <person name="Corthals A.P."/>
            <person name="Power M.L."/>
            <person name="Jones G."/>
            <person name="Ransome R.D."/>
            <person name="Dechmann D.K.N."/>
            <person name="Locatelli A.G."/>
            <person name="Puechmaille S.J."/>
            <person name="Fedrigo O."/>
            <person name="Jarvis E.D."/>
            <person name="Hiller M."/>
            <person name="Vernes S.C."/>
            <person name="Myers E.W."/>
            <person name="Teeling E.C."/>
        </authorList>
    </citation>
    <scope>NUCLEOTIDE SEQUENCE [LARGE SCALE GENOMIC DNA]</scope>
    <source>
        <strain evidence="2">MMolMol1</strain>
        <tissue evidence="2">Muscle</tissue>
    </source>
</reference>
<dbReference type="InParanoid" id="A0A7J8CRL0"/>
<evidence type="ECO:0000313" key="3">
    <source>
        <dbReference type="Proteomes" id="UP000550707"/>
    </source>
</evidence>
<proteinExistence type="predicted"/>
<accession>A0A7J8CRL0</accession>
<dbReference type="EMBL" id="JACASF010000020">
    <property type="protein sequence ID" value="KAF6413488.1"/>
    <property type="molecule type" value="Genomic_DNA"/>
</dbReference>
<sequence>MAVITIKAFQHFSLVNSTEEDIPNIPICTLTSFTPPVTHFEWLRCRAHFPRMLLNDTVLNIAILDWSLHGFFQEKFSKHSLKWHKTNNSLNALGSVTLDGKGNETIVWQEGGFTPPAPFLKGITVTQELIWKLVAASEPIHFWRGNMSLNISDTSGPFYVTIHNNHTYYVQTCVKYPYILLSGRWKWNITQGNIKCTNCSLLQCVNISWWKTFNVSSDSLLVAQIRPDL</sequence>
<gene>
    <name evidence="2" type="ORF">HJG59_009716</name>
</gene>
<name>A0A7J8CRL0_MOLMO</name>
<dbReference type="AlphaFoldDB" id="A0A7J8CRL0"/>
<dbReference type="Proteomes" id="UP000550707">
    <property type="component" value="Unassembled WGS sequence"/>
</dbReference>
<protein>
    <submittedName>
        <fullName evidence="2">Uncharacterized protein</fullName>
    </submittedName>
</protein>